<dbReference type="Pfam" id="PF03556">
    <property type="entry name" value="Cullin_binding"/>
    <property type="match status" value="1"/>
</dbReference>
<dbReference type="InterPro" id="IPR042460">
    <property type="entry name" value="DCN1-like_PONY"/>
</dbReference>
<dbReference type="GO" id="GO:0031624">
    <property type="term" value="F:ubiquitin conjugating enzyme binding"/>
    <property type="evidence" value="ECO:0007669"/>
    <property type="project" value="TreeGrafter"/>
</dbReference>
<dbReference type="SUPFAM" id="SSF46934">
    <property type="entry name" value="UBA-like"/>
    <property type="match status" value="1"/>
</dbReference>
<dbReference type="GO" id="GO:0097602">
    <property type="term" value="F:cullin family protein binding"/>
    <property type="evidence" value="ECO:0007669"/>
    <property type="project" value="TreeGrafter"/>
</dbReference>
<keyword evidence="5" id="KW-1185">Reference proteome</keyword>
<accession>A0A6A5YZB5</accession>
<dbReference type="GO" id="GO:0045116">
    <property type="term" value="P:protein neddylation"/>
    <property type="evidence" value="ECO:0007669"/>
    <property type="project" value="TreeGrafter"/>
</dbReference>
<dbReference type="InterPro" id="IPR005176">
    <property type="entry name" value="PONY_dom"/>
</dbReference>
<evidence type="ECO:0000256" key="1">
    <source>
        <dbReference type="ARBA" id="ARBA00022786"/>
    </source>
</evidence>
<keyword evidence="1" id="KW-0833">Ubl conjugation pathway</keyword>
<dbReference type="Pfam" id="PF14555">
    <property type="entry name" value="UBA_4"/>
    <property type="match status" value="1"/>
</dbReference>
<feature type="domain" description="DCUN1" evidence="3">
    <location>
        <begin position="58"/>
        <end position="261"/>
    </location>
</feature>
<dbReference type="Proteomes" id="UP000799770">
    <property type="component" value="Unassembled WGS sequence"/>
</dbReference>
<dbReference type="InterPro" id="IPR014764">
    <property type="entry name" value="DCN-prot"/>
</dbReference>
<gene>
    <name evidence="4" type="ORF">BDV96DRAFT_582210</name>
</gene>
<dbReference type="AlphaFoldDB" id="A0A6A5YZB5"/>
<protein>
    <recommendedName>
        <fullName evidence="2">Defective in cullin neddylation protein</fullName>
    </recommendedName>
</protein>
<dbReference type="PROSITE" id="PS51229">
    <property type="entry name" value="DCUN1"/>
    <property type="match status" value="1"/>
</dbReference>
<dbReference type="EMBL" id="ML977334">
    <property type="protein sequence ID" value="KAF2111468.1"/>
    <property type="molecule type" value="Genomic_DNA"/>
</dbReference>
<evidence type="ECO:0000313" key="5">
    <source>
        <dbReference type="Proteomes" id="UP000799770"/>
    </source>
</evidence>
<evidence type="ECO:0000256" key="2">
    <source>
        <dbReference type="RuleBase" id="RU410713"/>
    </source>
</evidence>
<dbReference type="GO" id="GO:0032182">
    <property type="term" value="F:ubiquitin-like protein binding"/>
    <property type="evidence" value="ECO:0007669"/>
    <property type="project" value="TreeGrafter"/>
</dbReference>
<sequence>MPPGYTSQQKSAISQFQNFTQADRNTAIRWLKSSGWVADQAVNGYFSGGGGATSNTSGSESKLRSLFDKYRDDPKNSPDIIGVDGSMKYLDAIGVNLEGLDSFAAMEIIQAPSMGEISRDGFVNGWAAVGADSIEKQKAHINFLKKSLPSDKTKFTEIYKFSFQLGKTAQQKAIPLENAAGFWELLFSSPMSPVQWRTPNSPWIDWWGEFLTSKWKKSVNKDMWNETLKFAQMTLDDEQISFWNEESSWPSVIDDFVEFVKEKRGGGEEAEAMEY</sequence>
<dbReference type="GO" id="GO:0000151">
    <property type="term" value="C:ubiquitin ligase complex"/>
    <property type="evidence" value="ECO:0007669"/>
    <property type="project" value="TreeGrafter"/>
</dbReference>
<name>A0A6A5YZB5_9PLEO</name>
<organism evidence="4 5">
    <name type="scientific">Lophiotrema nucula</name>
    <dbReference type="NCBI Taxonomy" id="690887"/>
    <lineage>
        <taxon>Eukaryota</taxon>
        <taxon>Fungi</taxon>
        <taxon>Dikarya</taxon>
        <taxon>Ascomycota</taxon>
        <taxon>Pezizomycotina</taxon>
        <taxon>Dothideomycetes</taxon>
        <taxon>Pleosporomycetidae</taxon>
        <taxon>Pleosporales</taxon>
        <taxon>Lophiotremataceae</taxon>
        <taxon>Lophiotrema</taxon>
    </lineage>
</organism>
<dbReference type="Gene3D" id="1.10.8.10">
    <property type="entry name" value="DNA helicase RuvA subunit, C-terminal domain"/>
    <property type="match status" value="1"/>
</dbReference>
<dbReference type="Gene3D" id="1.10.238.200">
    <property type="entry name" value="Cullin, PONY binding domain"/>
    <property type="match status" value="1"/>
</dbReference>
<dbReference type="PANTHER" id="PTHR12281">
    <property type="entry name" value="RP42 RELATED"/>
    <property type="match status" value="1"/>
</dbReference>
<dbReference type="PANTHER" id="PTHR12281:SF31">
    <property type="entry name" value="DCN1-LIKE PROTEIN 3"/>
    <property type="match status" value="1"/>
</dbReference>
<evidence type="ECO:0000259" key="3">
    <source>
        <dbReference type="PROSITE" id="PS51229"/>
    </source>
</evidence>
<comment type="function">
    <text evidence="2">Neddylation of cullins play an essential role in the regulation of SCF-type complexes activity.</text>
</comment>
<dbReference type="OrthoDB" id="27198at2759"/>
<evidence type="ECO:0000313" key="4">
    <source>
        <dbReference type="EMBL" id="KAF2111468.1"/>
    </source>
</evidence>
<reference evidence="4" key="1">
    <citation type="journal article" date="2020" name="Stud. Mycol.">
        <title>101 Dothideomycetes genomes: a test case for predicting lifestyles and emergence of pathogens.</title>
        <authorList>
            <person name="Haridas S."/>
            <person name="Albert R."/>
            <person name="Binder M."/>
            <person name="Bloem J."/>
            <person name="Labutti K."/>
            <person name="Salamov A."/>
            <person name="Andreopoulos B."/>
            <person name="Baker S."/>
            <person name="Barry K."/>
            <person name="Bills G."/>
            <person name="Bluhm B."/>
            <person name="Cannon C."/>
            <person name="Castanera R."/>
            <person name="Culley D."/>
            <person name="Daum C."/>
            <person name="Ezra D."/>
            <person name="Gonzalez J."/>
            <person name="Henrissat B."/>
            <person name="Kuo A."/>
            <person name="Liang C."/>
            <person name="Lipzen A."/>
            <person name="Lutzoni F."/>
            <person name="Magnuson J."/>
            <person name="Mondo S."/>
            <person name="Nolan M."/>
            <person name="Ohm R."/>
            <person name="Pangilinan J."/>
            <person name="Park H.-J."/>
            <person name="Ramirez L."/>
            <person name="Alfaro M."/>
            <person name="Sun H."/>
            <person name="Tritt A."/>
            <person name="Yoshinaga Y."/>
            <person name="Zwiers L.-H."/>
            <person name="Turgeon B."/>
            <person name="Goodwin S."/>
            <person name="Spatafora J."/>
            <person name="Crous P."/>
            <person name="Grigoriev I."/>
        </authorList>
    </citation>
    <scope>NUCLEOTIDE SEQUENCE</scope>
    <source>
        <strain evidence="4">CBS 627.86</strain>
    </source>
</reference>
<dbReference type="InterPro" id="IPR009060">
    <property type="entry name" value="UBA-like_sf"/>
</dbReference>
<dbReference type="Gene3D" id="1.10.238.10">
    <property type="entry name" value="EF-hand"/>
    <property type="match status" value="1"/>
</dbReference>
<proteinExistence type="predicted"/>